<dbReference type="GO" id="GO:0046872">
    <property type="term" value="F:metal ion binding"/>
    <property type="evidence" value="ECO:0007669"/>
    <property type="project" value="UniProtKB-KW"/>
</dbReference>
<evidence type="ECO:0000256" key="2">
    <source>
        <dbReference type="ARBA" id="ARBA00001941"/>
    </source>
</evidence>
<keyword evidence="6" id="KW-0479">Metal-binding</keyword>
<dbReference type="OrthoDB" id="9798714at2"/>
<keyword evidence="10" id="KW-0482">Metalloprotease</keyword>
<keyword evidence="11" id="KW-0472">Membrane</keyword>
<dbReference type="RefSeq" id="WP_072303811.1">
    <property type="nucleotide sequence ID" value="NZ_FPIY01000002.1"/>
</dbReference>
<dbReference type="PANTHER" id="PTHR31120">
    <property type="entry name" value="METALLOPROTEASE TIKI"/>
    <property type="match status" value="1"/>
</dbReference>
<protein>
    <submittedName>
        <fullName evidence="14">Uncharacterized conserved protein YbaP, TraB family</fullName>
    </submittedName>
</protein>
<evidence type="ECO:0000256" key="13">
    <source>
        <dbReference type="SAM" id="SignalP"/>
    </source>
</evidence>
<dbReference type="EMBL" id="FPIY01000002">
    <property type="protein sequence ID" value="SFW49788.1"/>
    <property type="molecule type" value="Genomic_DNA"/>
</dbReference>
<evidence type="ECO:0000256" key="7">
    <source>
        <dbReference type="ARBA" id="ARBA00022729"/>
    </source>
</evidence>
<dbReference type="PANTHER" id="PTHR31120:SF6">
    <property type="entry name" value="METALLOPROTEASE TIKI HOMOLOG"/>
    <property type="match status" value="1"/>
</dbReference>
<evidence type="ECO:0000313" key="15">
    <source>
        <dbReference type="Proteomes" id="UP000183257"/>
    </source>
</evidence>
<comment type="cofactor">
    <cofactor evidence="1">
        <name>Mn(2+)</name>
        <dbReference type="ChEBI" id="CHEBI:29035"/>
    </cofactor>
</comment>
<dbReference type="GO" id="GO:0004222">
    <property type="term" value="F:metalloendopeptidase activity"/>
    <property type="evidence" value="ECO:0007669"/>
    <property type="project" value="TreeGrafter"/>
</dbReference>
<gene>
    <name evidence="14" type="ORF">SAMN05660313_02120</name>
</gene>
<dbReference type="Proteomes" id="UP000183257">
    <property type="component" value="Unassembled WGS sequence"/>
</dbReference>
<evidence type="ECO:0000256" key="5">
    <source>
        <dbReference type="ARBA" id="ARBA00022692"/>
    </source>
</evidence>
<keyword evidence="8" id="KW-0378">Hydrolase</keyword>
<dbReference type="STRING" id="76595.SAMN05660313_02120"/>
<accession>A0A1K1PQJ1</accession>
<evidence type="ECO:0000256" key="12">
    <source>
        <dbReference type="ARBA" id="ARBA00023180"/>
    </source>
</evidence>
<dbReference type="GO" id="GO:0006508">
    <property type="term" value="P:proteolysis"/>
    <property type="evidence" value="ECO:0007669"/>
    <property type="project" value="UniProtKB-KW"/>
</dbReference>
<proteinExistence type="predicted"/>
<dbReference type="InterPro" id="IPR040230">
    <property type="entry name" value="TIKI1/2-like"/>
</dbReference>
<evidence type="ECO:0000256" key="4">
    <source>
        <dbReference type="ARBA" id="ARBA00022670"/>
    </source>
</evidence>
<dbReference type="CDD" id="cd14789">
    <property type="entry name" value="Tiki"/>
    <property type="match status" value="1"/>
</dbReference>
<dbReference type="Pfam" id="PF01963">
    <property type="entry name" value="TraB_PrgY_gumN"/>
    <property type="match status" value="1"/>
</dbReference>
<feature type="chain" id="PRO_5011955976" evidence="13">
    <location>
        <begin position="20"/>
        <end position="1171"/>
    </location>
</feature>
<dbReference type="GO" id="GO:0016020">
    <property type="term" value="C:membrane"/>
    <property type="evidence" value="ECO:0007669"/>
    <property type="project" value="UniProtKB-SubCell"/>
</dbReference>
<evidence type="ECO:0000256" key="11">
    <source>
        <dbReference type="ARBA" id="ARBA00023136"/>
    </source>
</evidence>
<evidence type="ECO:0000256" key="8">
    <source>
        <dbReference type="ARBA" id="ARBA00022801"/>
    </source>
</evidence>
<keyword evidence="7 13" id="KW-0732">Signal</keyword>
<keyword evidence="4" id="KW-0645">Protease</keyword>
<keyword evidence="9" id="KW-1133">Transmembrane helix</keyword>
<sequence length="1171" mass="134996">MRILICSVLLVFSFLSARAQEENSLLWEISGNGLKQTSYVYGTMHVSKKVAFRLDDVFYESLLKSDIVALESDPATWLEEDLKENKTSRYSYVPDGFYSKSFLMNNPQTEDLGAFLSLEDRVLNGLLYRTNSSNQDFEEETYLDMFIYQAGQKFNKQIVALEDLEESSTLVGRAGLNSMKEKPDDWLLKKMQQKGMGFLLQDAYRQRNINLIDSLDSGIYTDHYLKNMLYIRNENMVKKLDSLLPNNKVFTGIGAAHLPGKNGVIALLRSKGYTVKPLTSRAGVKGKQLKEKIEKTFKSNTYIEQSPDDAVFTALLPNKLYPVGDRNTTSYIVPDLANGSYVMITRVPTFSYLKKDRSFDFKKIDELLFENIPGKILEKSKKEKDSVPFIEIKNLLKNGDHQRYQIYITPLEIIIFKMGGEGTYVQQYSDTIFNAISFKKDLFKKVNVISGFKDFSVEMPSNYTFTNKYRKGNRLVQGVDVKKDNYFFLRRVTQNDLRFIEEDTFELNQIQKRFYQDLKIKPKYNVIENKALTSSAILDSVAGKKVYLKSVINGVNYYLLGMVGKDSVTAKTYFNSLKITPPSYKKEFVTVKDTALYFTTKTTVKPPSFSINNYNYRVGGKKPKSYEAYKKTNLYENSNGEVIRVSAHKAHDFLMLPSIDSLWTLRKKIYANDSFIITNEERSVTPDGYNQLQLVLADTASTRGILVRNVSKDGLLYEIKTAVDADEKPSKFVTEFLSNFKPKDTVIGRSFLDDKTADFFAALRNSDSIVLKGYSYINFENKHLDSLEYYIANFKFKEDQKFVQAHLIQQMGKLRSPKVVPFFSNFYEDSYNNSNAQTTILQAVSSKANEASINELLGLMSKDLPLVSNSFAINSIFKPYVDSLSLAKHLFPEILEYSAIEEYKEPIFSLLARLQLHGYLKSNSYKKYKKQILNDAKIQLKRHLGKDKNKTNNRSYSNRNVTYNILEDYTILLFPFRKEKEVQWFYTKLLLSKDAAVKTTYVALLARSNSVIPNGILYSLAADAKTRKLLFEKLKVAKKLQIFPKDFYTEESLGESIVYWRNINNTNKYKVSYIQKQDIEYRGKNYVGYFYKFIQESIYDNASKLYLIVYPKDAKIGGKPFYQNNGISMEDIYTEQELLDMAIDGFILKDRKRAAVFKPNAYHGNYRLYNN</sequence>
<name>A0A1K1PQJ1_9FLAO</name>
<comment type="subcellular location">
    <subcellularLocation>
        <location evidence="3">Membrane</location>
        <topology evidence="3">Single-pass type I membrane protein</topology>
    </subcellularLocation>
</comment>
<keyword evidence="5" id="KW-0812">Transmembrane</keyword>
<organism evidence="14 15">
    <name type="scientific">Cellulophaga fucicola</name>
    <dbReference type="NCBI Taxonomy" id="76595"/>
    <lineage>
        <taxon>Bacteria</taxon>
        <taxon>Pseudomonadati</taxon>
        <taxon>Bacteroidota</taxon>
        <taxon>Flavobacteriia</taxon>
        <taxon>Flavobacteriales</taxon>
        <taxon>Flavobacteriaceae</taxon>
        <taxon>Cellulophaga</taxon>
    </lineage>
</organism>
<feature type="signal peptide" evidence="13">
    <location>
        <begin position="1"/>
        <end position="19"/>
    </location>
</feature>
<keyword evidence="15" id="KW-1185">Reference proteome</keyword>
<evidence type="ECO:0000256" key="3">
    <source>
        <dbReference type="ARBA" id="ARBA00004479"/>
    </source>
</evidence>
<evidence type="ECO:0000256" key="9">
    <source>
        <dbReference type="ARBA" id="ARBA00022989"/>
    </source>
</evidence>
<evidence type="ECO:0000313" key="14">
    <source>
        <dbReference type="EMBL" id="SFW49788.1"/>
    </source>
</evidence>
<keyword evidence="12" id="KW-0325">Glycoprotein</keyword>
<dbReference type="GO" id="GO:0030178">
    <property type="term" value="P:negative regulation of Wnt signaling pathway"/>
    <property type="evidence" value="ECO:0007669"/>
    <property type="project" value="InterPro"/>
</dbReference>
<reference evidence="15" key="1">
    <citation type="submission" date="2016-11" db="EMBL/GenBank/DDBJ databases">
        <authorList>
            <person name="Varghese N."/>
            <person name="Submissions S."/>
        </authorList>
    </citation>
    <scope>NUCLEOTIDE SEQUENCE [LARGE SCALE GENOMIC DNA]</scope>
    <source>
        <strain evidence="15">DSM 24786</strain>
    </source>
</reference>
<dbReference type="AlphaFoldDB" id="A0A1K1PQJ1"/>
<dbReference type="InterPro" id="IPR002816">
    <property type="entry name" value="TraB/PrgY/GumN_fam"/>
</dbReference>
<evidence type="ECO:0000256" key="6">
    <source>
        <dbReference type="ARBA" id="ARBA00022723"/>
    </source>
</evidence>
<evidence type="ECO:0000256" key="1">
    <source>
        <dbReference type="ARBA" id="ARBA00001936"/>
    </source>
</evidence>
<evidence type="ECO:0000256" key="10">
    <source>
        <dbReference type="ARBA" id="ARBA00023049"/>
    </source>
</evidence>
<comment type="cofactor">
    <cofactor evidence="2">
        <name>Co(2+)</name>
        <dbReference type="ChEBI" id="CHEBI:48828"/>
    </cofactor>
</comment>